<comment type="similarity">
    <text evidence="2">Belongs to the CorA metal ion transporter (MIT) (TC 1.A.35) family.</text>
</comment>
<accession>A0ABX8WS03</accession>
<dbReference type="Gene3D" id="1.20.58.340">
    <property type="entry name" value="Magnesium transport protein CorA, transmembrane region"/>
    <property type="match status" value="2"/>
</dbReference>
<proteinExistence type="inferred from homology"/>
<dbReference type="SUPFAM" id="SSF144083">
    <property type="entry name" value="Magnesium transport protein CorA, transmembrane region"/>
    <property type="match status" value="1"/>
</dbReference>
<keyword evidence="3" id="KW-0813">Transport</keyword>
<dbReference type="Gene3D" id="3.30.460.20">
    <property type="entry name" value="CorA soluble domain-like"/>
    <property type="match status" value="1"/>
</dbReference>
<feature type="transmembrane region" description="Helical" evidence="8">
    <location>
        <begin position="288"/>
        <end position="310"/>
    </location>
</feature>
<dbReference type="Pfam" id="PF01544">
    <property type="entry name" value="CorA"/>
    <property type="match status" value="1"/>
</dbReference>
<dbReference type="InterPro" id="IPR045861">
    <property type="entry name" value="CorA_cytoplasmic_dom"/>
</dbReference>
<reference evidence="9 10" key="1">
    <citation type="submission" date="2021-08" db="EMBL/GenBank/DDBJ databases">
        <title>Lysobacter sp. strain CJ11 Genome sequencing and assembly.</title>
        <authorList>
            <person name="Kim I."/>
        </authorList>
    </citation>
    <scope>NUCLEOTIDE SEQUENCE [LARGE SCALE GENOMIC DNA]</scope>
    <source>
        <strain evidence="9 10">CJ11</strain>
    </source>
</reference>
<dbReference type="EMBL" id="CP080544">
    <property type="protein sequence ID" value="QYR53622.1"/>
    <property type="molecule type" value="Genomic_DNA"/>
</dbReference>
<dbReference type="SUPFAM" id="SSF143865">
    <property type="entry name" value="CorA soluble domain-like"/>
    <property type="match status" value="1"/>
</dbReference>
<evidence type="ECO:0000256" key="2">
    <source>
        <dbReference type="ARBA" id="ARBA00009765"/>
    </source>
</evidence>
<feature type="transmembrane region" description="Helical" evidence="8">
    <location>
        <begin position="322"/>
        <end position="341"/>
    </location>
</feature>
<dbReference type="PANTHER" id="PTHR46494:SF1">
    <property type="entry name" value="CORA FAMILY METAL ION TRANSPORTER (EUROFUNG)"/>
    <property type="match status" value="1"/>
</dbReference>
<dbReference type="InterPro" id="IPR045863">
    <property type="entry name" value="CorA_TM1_TM2"/>
</dbReference>
<keyword evidence="7 8" id="KW-0472">Membrane</keyword>
<dbReference type="Proteomes" id="UP000824755">
    <property type="component" value="Chromosome"/>
</dbReference>
<keyword evidence="6 8" id="KW-1133">Transmembrane helix</keyword>
<evidence type="ECO:0000256" key="8">
    <source>
        <dbReference type="SAM" id="Phobius"/>
    </source>
</evidence>
<dbReference type="InterPro" id="IPR002523">
    <property type="entry name" value="MgTranspt_CorA/ZnTranspt_ZntB"/>
</dbReference>
<organism evidence="9 10">
    <name type="scientific">Lysobacter soyae</name>
    <dbReference type="NCBI Taxonomy" id="2764185"/>
    <lineage>
        <taxon>Bacteria</taxon>
        <taxon>Pseudomonadati</taxon>
        <taxon>Pseudomonadota</taxon>
        <taxon>Gammaproteobacteria</taxon>
        <taxon>Lysobacterales</taxon>
        <taxon>Lysobacteraceae</taxon>
        <taxon>Lysobacter</taxon>
    </lineage>
</organism>
<evidence type="ECO:0000256" key="7">
    <source>
        <dbReference type="ARBA" id="ARBA00023136"/>
    </source>
</evidence>
<evidence type="ECO:0000256" key="4">
    <source>
        <dbReference type="ARBA" id="ARBA00022475"/>
    </source>
</evidence>
<keyword evidence="4" id="KW-1003">Cell membrane</keyword>
<evidence type="ECO:0000256" key="6">
    <source>
        <dbReference type="ARBA" id="ARBA00022989"/>
    </source>
</evidence>
<evidence type="ECO:0000256" key="5">
    <source>
        <dbReference type="ARBA" id="ARBA00022692"/>
    </source>
</evidence>
<evidence type="ECO:0000256" key="1">
    <source>
        <dbReference type="ARBA" id="ARBA00004651"/>
    </source>
</evidence>
<dbReference type="PANTHER" id="PTHR46494">
    <property type="entry name" value="CORA FAMILY METAL ION TRANSPORTER (EUROFUNG)"/>
    <property type="match status" value="1"/>
</dbReference>
<name>A0ABX8WS03_9GAMM</name>
<gene>
    <name evidence="9" type="ORF">H8L67_03760</name>
</gene>
<comment type="subcellular location">
    <subcellularLocation>
        <location evidence="1">Cell membrane</location>
        <topology evidence="1">Multi-pass membrane protein</topology>
    </subcellularLocation>
</comment>
<keyword evidence="5 8" id="KW-0812">Transmembrane</keyword>
<evidence type="ECO:0000256" key="3">
    <source>
        <dbReference type="ARBA" id="ARBA00022448"/>
    </source>
</evidence>
<sequence>MHSAICMLFDMNATSIQTETPEESQATEGLRITKYTAEGEANGIALDELFPCENRDELFWIDVMSDSFLDDIRSRLNIPHLPFESALSPGSNPTVGVDSDYAWCRVAISQHSGNLKFDGILLDIFAGPGYVLTRHHKPVPFIDDLRNREHGHSRLGELGSLTFMGSLLHWVLESYFDAVTVFEAALDRIEADILEDRHDEDSVRLATMRKTAARLRRMLASHRIVFSSLSRPDFMPDASKSVSRLFNALEQQFQNAIDAVEGTRELVIGTLEVLTNRIALRTNRSLRLISFAAGTFGFMSVVVGAMGMNFQTSFFETEDKGFFITIGTMLAVSSCVLLVGARRKWF</sequence>
<evidence type="ECO:0000313" key="10">
    <source>
        <dbReference type="Proteomes" id="UP000824755"/>
    </source>
</evidence>
<dbReference type="RefSeq" id="WP_220380429.1">
    <property type="nucleotide sequence ID" value="NZ_CP080544.1"/>
</dbReference>
<evidence type="ECO:0000313" key="9">
    <source>
        <dbReference type="EMBL" id="QYR53622.1"/>
    </source>
</evidence>
<keyword evidence="10" id="KW-1185">Reference proteome</keyword>
<protein>
    <submittedName>
        <fullName evidence="9">CorA family divalent cation transporter</fullName>
    </submittedName>
</protein>